<evidence type="ECO:0000313" key="2">
    <source>
        <dbReference type="Proteomes" id="UP000447434"/>
    </source>
</evidence>
<dbReference type="Proteomes" id="UP000447434">
    <property type="component" value="Chromosome 22"/>
</dbReference>
<gene>
    <name evidence="1" type="ORF">Lalb_Chr22g0349521</name>
</gene>
<organism evidence="1 2">
    <name type="scientific">Lupinus albus</name>
    <name type="common">White lupine</name>
    <name type="synonym">Lupinus termis</name>
    <dbReference type="NCBI Taxonomy" id="3870"/>
    <lineage>
        <taxon>Eukaryota</taxon>
        <taxon>Viridiplantae</taxon>
        <taxon>Streptophyta</taxon>
        <taxon>Embryophyta</taxon>
        <taxon>Tracheophyta</taxon>
        <taxon>Spermatophyta</taxon>
        <taxon>Magnoliopsida</taxon>
        <taxon>eudicotyledons</taxon>
        <taxon>Gunneridae</taxon>
        <taxon>Pentapetalae</taxon>
        <taxon>rosids</taxon>
        <taxon>fabids</taxon>
        <taxon>Fabales</taxon>
        <taxon>Fabaceae</taxon>
        <taxon>Papilionoideae</taxon>
        <taxon>50 kb inversion clade</taxon>
        <taxon>genistoids sensu lato</taxon>
        <taxon>core genistoids</taxon>
        <taxon>Genisteae</taxon>
        <taxon>Lupinus</taxon>
    </lineage>
</organism>
<protein>
    <submittedName>
        <fullName evidence="1">Uncharacterized protein</fullName>
    </submittedName>
</protein>
<accession>A0A6A4NEN6</accession>
<dbReference type="EMBL" id="WOCE01000022">
    <property type="protein sequence ID" value="KAE9587880.1"/>
    <property type="molecule type" value="Genomic_DNA"/>
</dbReference>
<keyword evidence="2" id="KW-1185">Reference proteome</keyword>
<dbReference type="AlphaFoldDB" id="A0A6A4NEN6"/>
<evidence type="ECO:0000313" key="1">
    <source>
        <dbReference type="EMBL" id="KAE9587880.1"/>
    </source>
</evidence>
<reference evidence="2" key="1">
    <citation type="journal article" date="2020" name="Nat. Commun.">
        <title>Genome sequence of the cluster root forming white lupin.</title>
        <authorList>
            <person name="Hufnagel B."/>
            <person name="Marques A."/>
            <person name="Soriano A."/>
            <person name="Marques L."/>
            <person name="Divol F."/>
            <person name="Doumas P."/>
            <person name="Sallet E."/>
            <person name="Mancinotti D."/>
            <person name="Carrere S."/>
            <person name="Marande W."/>
            <person name="Arribat S."/>
            <person name="Keller J."/>
            <person name="Huneau C."/>
            <person name="Blein T."/>
            <person name="Aime D."/>
            <person name="Laguerre M."/>
            <person name="Taylor J."/>
            <person name="Schubert V."/>
            <person name="Nelson M."/>
            <person name="Geu-Flores F."/>
            <person name="Crespi M."/>
            <person name="Gallardo-Guerrero K."/>
            <person name="Delaux P.-M."/>
            <person name="Salse J."/>
            <person name="Berges H."/>
            <person name="Guyot R."/>
            <person name="Gouzy J."/>
            <person name="Peret B."/>
        </authorList>
    </citation>
    <scope>NUCLEOTIDE SEQUENCE [LARGE SCALE GENOMIC DNA]</scope>
    <source>
        <strain evidence="2">cv. Amiga</strain>
    </source>
</reference>
<comment type="caution">
    <text evidence="1">The sequence shown here is derived from an EMBL/GenBank/DDBJ whole genome shotgun (WGS) entry which is preliminary data.</text>
</comment>
<proteinExistence type="predicted"/>
<sequence length="50" mass="5980">MRKAYEMLKMAATTILPLQIYFFYLFADYEEANNQIGEFNVLLYLIHTNI</sequence>
<name>A0A6A4NEN6_LUPAL</name>